<keyword evidence="6" id="KW-1185">Reference proteome</keyword>
<feature type="transmembrane region" description="Helical" evidence="2">
    <location>
        <begin position="382"/>
        <end position="401"/>
    </location>
</feature>
<evidence type="ECO:0000313" key="5">
    <source>
        <dbReference type="EMBL" id="CAK9012826.1"/>
    </source>
</evidence>
<feature type="transmembrane region" description="Helical" evidence="2">
    <location>
        <begin position="47"/>
        <end position="68"/>
    </location>
</feature>
<evidence type="ECO:0000256" key="1">
    <source>
        <dbReference type="SAM" id="MobiDB-lite"/>
    </source>
</evidence>
<evidence type="ECO:0000259" key="3">
    <source>
        <dbReference type="Pfam" id="PF14145"/>
    </source>
</evidence>
<feature type="region of interest" description="Disordered" evidence="1">
    <location>
        <begin position="455"/>
        <end position="474"/>
    </location>
</feature>
<evidence type="ECO:0000313" key="6">
    <source>
        <dbReference type="Proteomes" id="UP001642464"/>
    </source>
</evidence>
<feature type="transmembrane region" description="Helical" evidence="2">
    <location>
        <begin position="312"/>
        <end position="333"/>
    </location>
</feature>
<keyword evidence="2" id="KW-0812">Transmembrane</keyword>
<dbReference type="Proteomes" id="UP001642464">
    <property type="component" value="Unassembled WGS sequence"/>
</dbReference>
<feature type="transmembrane region" description="Helical" evidence="2">
    <location>
        <begin position="345"/>
        <end position="370"/>
    </location>
</feature>
<accession>A0ABP0JEN8</accession>
<dbReference type="InterPro" id="IPR025424">
    <property type="entry name" value="YrhK_domain"/>
</dbReference>
<keyword evidence="2" id="KW-1133">Transmembrane helix</keyword>
<feature type="compositionally biased region" description="Low complexity" evidence="1">
    <location>
        <begin position="455"/>
        <end position="469"/>
    </location>
</feature>
<feature type="domain" description="YrhK" evidence="3">
    <location>
        <begin position="350"/>
        <end position="405"/>
    </location>
</feature>
<dbReference type="Pfam" id="PF14145">
    <property type="entry name" value="YrhK"/>
    <property type="match status" value="1"/>
</dbReference>
<dbReference type="EMBL" id="CAXAMM010006947">
    <property type="protein sequence ID" value="CAK9012826.1"/>
    <property type="molecule type" value="Genomic_DNA"/>
</dbReference>
<comment type="caution">
    <text evidence="5">The sequence shown here is derived from an EMBL/GenBank/DDBJ whole genome shotgun (WGS) entry which is preliminary data.</text>
</comment>
<evidence type="ECO:0000313" key="4">
    <source>
        <dbReference type="EMBL" id="CAK9012784.1"/>
    </source>
</evidence>
<proteinExistence type="predicted"/>
<protein>
    <recommendedName>
        <fullName evidence="3">YrhK domain-containing protein</fullName>
    </recommendedName>
</protein>
<organism evidence="5 6">
    <name type="scientific">Durusdinium trenchii</name>
    <dbReference type="NCBI Taxonomy" id="1381693"/>
    <lineage>
        <taxon>Eukaryota</taxon>
        <taxon>Sar</taxon>
        <taxon>Alveolata</taxon>
        <taxon>Dinophyceae</taxon>
        <taxon>Suessiales</taxon>
        <taxon>Symbiodiniaceae</taxon>
        <taxon>Durusdinium</taxon>
    </lineage>
</organism>
<reference evidence="5 6" key="1">
    <citation type="submission" date="2024-02" db="EMBL/GenBank/DDBJ databases">
        <authorList>
            <person name="Chen Y."/>
            <person name="Shah S."/>
            <person name="Dougan E. K."/>
            <person name="Thang M."/>
            <person name="Chan C."/>
        </authorList>
    </citation>
    <scope>NUCLEOTIDE SEQUENCE [LARGE SCALE GENOMIC DNA]</scope>
</reference>
<sequence length="532" mass="59614">MVHLVLERPRESVLPVLIQHCVSSSRDEKKTKKEFRKSSFWSIAFPIYYVLLSFTCNVLFLVGSFLFLPIKSQEASVSFTFVVENIDVDQVMTSNSTLFQQLETSFTGALASDRRNRIKPHHTHFQWRKTTSCSLDQAMLFDVNIYPRDGHNITALQMSMPSVASLSTALNQSFSANTIDELATGEPQVNIVTRPRLMKTAVVQKWAVDFGCTLFIIGSALLAAISALDLLEDMLTCGLKLPSPKTLTQGYEFVGSEPEVSSSESHVFVSARLERLMYLSGGLIFLVGTFYFQHPQMVSSRVPSEVMHDEDVLFMAIWMFIIGSIVFVFATFLNALSLNASGKTFIHWAVATCGIYELGGILFVMGSVCFMPNQGCKEGMEILGAWCFIVGAACYMLGDFIEFMKTCALIFVRLKQEEAARCIERAMLCHLFRKRLDSVGKLKPFQRRVLHGRRASSPLPAPHAHSAPSRPRRESLKEVGMVRAFTAALGQQPIIQALQLRDIPNLECVGEMERRSRSHKELLPHPSPYSQP</sequence>
<dbReference type="EMBL" id="CAXAMM010006936">
    <property type="protein sequence ID" value="CAK9012784.1"/>
    <property type="molecule type" value="Genomic_DNA"/>
</dbReference>
<gene>
    <name evidence="4" type="ORF">SCF082_LOCUS11652</name>
    <name evidence="5" type="ORF">SCF082_LOCUS11670</name>
</gene>
<evidence type="ECO:0000256" key="2">
    <source>
        <dbReference type="SAM" id="Phobius"/>
    </source>
</evidence>
<feature type="transmembrane region" description="Helical" evidence="2">
    <location>
        <begin position="276"/>
        <end position="292"/>
    </location>
</feature>
<name>A0ABP0JEN8_9DINO</name>
<feature type="transmembrane region" description="Helical" evidence="2">
    <location>
        <begin position="206"/>
        <end position="228"/>
    </location>
</feature>
<keyword evidence="2" id="KW-0472">Membrane</keyword>